<evidence type="ECO:0000256" key="5">
    <source>
        <dbReference type="ARBA" id="ARBA00022605"/>
    </source>
</evidence>
<dbReference type="EMBL" id="AP025628">
    <property type="protein sequence ID" value="BDG60634.1"/>
    <property type="molecule type" value="Genomic_DNA"/>
</dbReference>
<evidence type="ECO:0000256" key="2">
    <source>
        <dbReference type="ARBA" id="ARBA00004664"/>
    </source>
</evidence>
<dbReference type="InterPro" id="IPR013785">
    <property type="entry name" value="Aldolase_TIM"/>
</dbReference>
<dbReference type="PANTHER" id="PTHR42894:SF1">
    <property type="entry name" value="N-(5'-PHOSPHORIBOSYL)ANTHRANILATE ISOMERASE"/>
    <property type="match status" value="1"/>
</dbReference>
<evidence type="ECO:0000313" key="12">
    <source>
        <dbReference type="EMBL" id="BDG60634.1"/>
    </source>
</evidence>
<comment type="catalytic activity">
    <reaction evidence="1 9">
        <text>N-(5-phospho-beta-D-ribosyl)anthranilate = 1-(2-carboxyphenylamino)-1-deoxy-D-ribulose 5-phosphate</text>
        <dbReference type="Rhea" id="RHEA:21540"/>
        <dbReference type="ChEBI" id="CHEBI:18277"/>
        <dbReference type="ChEBI" id="CHEBI:58613"/>
        <dbReference type="EC" id="5.3.1.24"/>
    </reaction>
</comment>
<evidence type="ECO:0000256" key="8">
    <source>
        <dbReference type="ARBA" id="ARBA00023235"/>
    </source>
</evidence>
<evidence type="ECO:0000313" key="13">
    <source>
        <dbReference type="Proteomes" id="UP001163687"/>
    </source>
</evidence>
<feature type="domain" description="N-(5'phosphoribosyl) anthranilate isomerase (PRAI)" evidence="11">
    <location>
        <begin position="3"/>
        <end position="203"/>
    </location>
</feature>
<dbReference type="InterPro" id="IPR001240">
    <property type="entry name" value="PRAI_dom"/>
</dbReference>
<dbReference type="PANTHER" id="PTHR42894">
    <property type="entry name" value="N-(5'-PHOSPHORIBOSYL)ANTHRANILATE ISOMERASE"/>
    <property type="match status" value="1"/>
</dbReference>
<evidence type="ECO:0000256" key="1">
    <source>
        <dbReference type="ARBA" id="ARBA00001164"/>
    </source>
</evidence>
<evidence type="ECO:0000256" key="9">
    <source>
        <dbReference type="HAMAP-Rule" id="MF_00135"/>
    </source>
</evidence>
<dbReference type="HAMAP" id="MF_00135">
    <property type="entry name" value="PRAI"/>
    <property type="match status" value="1"/>
</dbReference>
<sequence>MWVKICGIRTPEAARAAAEAGADAVGFVFAPSRRQVAPEEARRLGGHLPPGVARVGVFVDLPVAQVVAVARAAGLTHVQLHGDEPPEVLEALPLPVIKGVRLAGRDDLSRLLEYTRAWGILVEPRVSGQAGGTGVALDRVLGREARDLLRRHGYTGKFILAGGLDPDTVAEAVRAVGPDGVDVSSGVETGGQKDPDKIRAFVRSAREGTRP</sequence>
<evidence type="ECO:0000256" key="7">
    <source>
        <dbReference type="ARBA" id="ARBA00023141"/>
    </source>
</evidence>
<dbReference type="KEGG" id="cmic:caldi_17240"/>
<keyword evidence="13" id="KW-1185">Reference proteome</keyword>
<evidence type="ECO:0000259" key="11">
    <source>
        <dbReference type="Pfam" id="PF00697"/>
    </source>
</evidence>
<dbReference type="Proteomes" id="UP001163687">
    <property type="component" value="Chromosome"/>
</dbReference>
<evidence type="ECO:0000256" key="10">
    <source>
        <dbReference type="SAM" id="MobiDB-lite"/>
    </source>
</evidence>
<protein>
    <recommendedName>
        <fullName evidence="4 9">N-(5'-phosphoribosyl)anthranilate isomerase</fullName>
        <shortName evidence="9">PRAI</shortName>
        <ecNumber evidence="3 9">5.3.1.24</ecNumber>
    </recommendedName>
</protein>
<gene>
    <name evidence="9 12" type="primary">trpF</name>
    <name evidence="12" type="ORF">caldi_17240</name>
</gene>
<dbReference type="GO" id="GO:0000162">
    <property type="term" value="P:L-tryptophan biosynthetic process"/>
    <property type="evidence" value="ECO:0007669"/>
    <property type="project" value="UniProtKB-UniRule"/>
</dbReference>
<evidence type="ECO:0000256" key="6">
    <source>
        <dbReference type="ARBA" id="ARBA00022822"/>
    </source>
</evidence>
<dbReference type="InterPro" id="IPR044643">
    <property type="entry name" value="TrpF_fam"/>
</dbReference>
<comment type="similarity">
    <text evidence="9">Belongs to the TrpF family.</text>
</comment>
<keyword evidence="5 9" id="KW-0028">Amino-acid biosynthesis</keyword>
<dbReference type="CDD" id="cd00405">
    <property type="entry name" value="PRAI"/>
    <property type="match status" value="1"/>
</dbReference>
<dbReference type="AlphaFoldDB" id="A0AA35G9T9"/>
<comment type="pathway">
    <text evidence="2 9">Amino-acid biosynthesis; L-tryptophan biosynthesis; L-tryptophan from chorismate: step 3/5.</text>
</comment>
<keyword evidence="7 9" id="KW-0057">Aromatic amino acid biosynthesis</keyword>
<dbReference type="InterPro" id="IPR011060">
    <property type="entry name" value="RibuloseP-bd_barrel"/>
</dbReference>
<proteinExistence type="inferred from homology"/>
<name>A0AA35G9T9_9FIRM</name>
<organism evidence="12 13">
    <name type="scientific">Caldinitratiruptor microaerophilus</name>
    <dbReference type="NCBI Taxonomy" id="671077"/>
    <lineage>
        <taxon>Bacteria</taxon>
        <taxon>Bacillati</taxon>
        <taxon>Bacillota</taxon>
        <taxon>Clostridia</taxon>
        <taxon>Eubacteriales</taxon>
        <taxon>Symbiobacteriaceae</taxon>
        <taxon>Caldinitratiruptor</taxon>
    </lineage>
</organism>
<feature type="compositionally biased region" description="Basic and acidic residues" evidence="10">
    <location>
        <begin position="191"/>
        <end position="211"/>
    </location>
</feature>
<dbReference type="SUPFAM" id="SSF51366">
    <property type="entry name" value="Ribulose-phoshate binding barrel"/>
    <property type="match status" value="1"/>
</dbReference>
<dbReference type="Gene3D" id="3.20.20.70">
    <property type="entry name" value="Aldolase class I"/>
    <property type="match status" value="1"/>
</dbReference>
<evidence type="ECO:0000256" key="3">
    <source>
        <dbReference type="ARBA" id="ARBA00012572"/>
    </source>
</evidence>
<dbReference type="EC" id="5.3.1.24" evidence="3 9"/>
<keyword evidence="6 9" id="KW-0822">Tryptophan biosynthesis</keyword>
<dbReference type="GO" id="GO:0004640">
    <property type="term" value="F:phosphoribosylanthranilate isomerase activity"/>
    <property type="evidence" value="ECO:0007669"/>
    <property type="project" value="UniProtKB-UniRule"/>
</dbReference>
<dbReference type="RefSeq" id="WP_264844642.1">
    <property type="nucleotide sequence ID" value="NZ_AP025628.1"/>
</dbReference>
<accession>A0AA35G9T9</accession>
<feature type="region of interest" description="Disordered" evidence="10">
    <location>
        <begin position="181"/>
        <end position="211"/>
    </location>
</feature>
<evidence type="ECO:0000256" key="4">
    <source>
        <dbReference type="ARBA" id="ARBA00022272"/>
    </source>
</evidence>
<keyword evidence="8 9" id="KW-0413">Isomerase</keyword>
<reference evidence="12" key="1">
    <citation type="submission" date="2022-03" db="EMBL/GenBank/DDBJ databases">
        <title>Complete genome sequence of Caldinitratiruptor microaerophilus.</title>
        <authorList>
            <person name="Mukaiyama R."/>
            <person name="Nishiyama T."/>
            <person name="Ueda K."/>
        </authorList>
    </citation>
    <scope>NUCLEOTIDE SEQUENCE</scope>
    <source>
        <strain evidence="12">JCM 16183</strain>
    </source>
</reference>
<dbReference type="Pfam" id="PF00697">
    <property type="entry name" value="PRAI"/>
    <property type="match status" value="1"/>
</dbReference>